<dbReference type="SUPFAM" id="SSF57850">
    <property type="entry name" value="RING/U-box"/>
    <property type="match status" value="1"/>
</dbReference>
<dbReference type="Pfam" id="PF03108">
    <property type="entry name" value="DBD_Tnp_Mut"/>
    <property type="match status" value="1"/>
</dbReference>
<evidence type="ECO:0000256" key="3">
    <source>
        <dbReference type="ARBA" id="ARBA00022723"/>
    </source>
</evidence>
<gene>
    <name evidence="8" type="ORF">CFP56_035006</name>
</gene>
<name>A0AAW0JC49_QUESU</name>
<dbReference type="GO" id="GO:0061630">
    <property type="term" value="F:ubiquitin protein ligase activity"/>
    <property type="evidence" value="ECO:0007669"/>
    <property type="project" value="UniProtKB-EC"/>
</dbReference>
<evidence type="ECO:0000256" key="6">
    <source>
        <dbReference type="PROSITE-ProRule" id="PRU00175"/>
    </source>
</evidence>
<dbReference type="Proteomes" id="UP000237347">
    <property type="component" value="Unassembled WGS sequence"/>
</dbReference>
<dbReference type="InterPro" id="IPR001841">
    <property type="entry name" value="Znf_RING"/>
</dbReference>
<dbReference type="PROSITE" id="PS50089">
    <property type="entry name" value="ZF_RING_2"/>
    <property type="match status" value="1"/>
</dbReference>
<dbReference type="GO" id="GO:0008270">
    <property type="term" value="F:zinc ion binding"/>
    <property type="evidence" value="ECO:0007669"/>
    <property type="project" value="UniProtKB-KW"/>
</dbReference>
<comment type="caution">
    <text evidence="8">The sequence shown here is derived from an EMBL/GenBank/DDBJ whole genome shotgun (WGS) entry which is preliminary data.</text>
</comment>
<dbReference type="SMART" id="SM00744">
    <property type="entry name" value="RINGv"/>
    <property type="match status" value="1"/>
</dbReference>
<dbReference type="PANTHER" id="PTHR15710:SF77">
    <property type="entry name" value="RING-H2 FINGER PROTEIN ATL21B"/>
    <property type="match status" value="1"/>
</dbReference>
<dbReference type="SMART" id="SM00184">
    <property type="entry name" value="RING"/>
    <property type="match status" value="1"/>
</dbReference>
<organism evidence="8 9">
    <name type="scientific">Quercus suber</name>
    <name type="common">Cork oak</name>
    <dbReference type="NCBI Taxonomy" id="58331"/>
    <lineage>
        <taxon>Eukaryota</taxon>
        <taxon>Viridiplantae</taxon>
        <taxon>Streptophyta</taxon>
        <taxon>Embryophyta</taxon>
        <taxon>Tracheophyta</taxon>
        <taxon>Spermatophyta</taxon>
        <taxon>Magnoliopsida</taxon>
        <taxon>eudicotyledons</taxon>
        <taxon>Gunneridae</taxon>
        <taxon>Pentapetalae</taxon>
        <taxon>rosids</taxon>
        <taxon>fabids</taxon>
        <taxon>Fagales</taxon>
        <taxon>Fagaceae</taxon>
        <taxon>Quercus</taxon>
    </lineage>
</organism>
<dbReference type="EC" id="2.3.2.27" evidence="2"/>
<feature type="domain" description="RING-type" evidence="7">
    <location>
        <begin position="346"/>
        <end position="387"/>
    </location>
</feature>
<keyword evidence="4 6" id="KW-0863">Zinc-finger</keyword>
<evidence type="ECO:0000256" key="1">
    <source>
        <dbReference type="ARBA" id="ARBA00000900"/>
    </source>
</evidence>
<sequence>MHPRISCILPTILIVSKRKKLLEFKSEYLKDPEFVLGMSFRDNKHFKEFARAYKLKHGYGIKLSKNKKARVRYKCVEGCHWKVSASIDKEANFRICALYDTHTCIRSFHSRQVSAQWVAEKYVDQFQTNIEFKAKNLVVAVGWDVTVELAFSKAYRPEINVDHVDSWQRSSKVQAYVKFFVQVKRRTLYRTCEGNLVLLRSGSSQVSSTKGVFLDLDMFKSYDYSCREISILLGYRPEVHEDFHACIADEVVCFARKIGNWVSNMGRKVLPIYVDIIVEEDFLRDERYWITRALRESAMEFERRRRYGMVPASKSALKGMLKRVRVEDCVEGSEAKRRRVRERESCTICLEEFEVGSEALCMPCTHVFHAGCIVKWLKESHYCPVCRFEVPTS</sequence>
<keyword evidence="3" id="KW-0479">Metal-binding</keyword>
<protein>
    <recommendedName>
        <fullName evidence="2">RING-type E3 ubiquitin transferase</fullName>
        <ecNumber evidence="2">2.3.2.27</ecNumber>
    </recommendedName>
</protein>
<dbReference type="Gene3D" id="3.30.40.10">
    <property type="entry name" value="Zinc/RING finger domain, C3HC4 (zinc finger)"/>
    <property type="match status" value="1"/>
</dbReference>
<evidence type="ECO:0000256" key="2">
    <source>
        <dbReference type="ARBA" id="ARBA00012483"/>
    </source>
</evidence>
<dbReference type="InterPro" id="IPR004332">
    <property type="entry name" value="Transposase_MuDR"/>
</dbReference>
<comment type="catalytic activity">
    <reaction evidence="1">
        <text>S-ubiquitinyl-[E2 ubiquitin-conjugating enzyme]-L-cysteine + [acceptor protein]-L-lysine = [E2 ubiquitin-conjugating enzyme]-L-cysteine + N(6)-ubiquitinyl-[acceptor protein]-L-lysine.</text>
        <dbReference type="EC" id="2.3.2.27"/>
    </reaction>
</comment>
<dbReference type="GO" id="GO:0016567">
    <property type="term" value="P:protein ubiquitination"/>
    <property type="evidence" value="ECO:0007669"/>
    <property type="project" value="TreeGrafter"/>
</dbReference>
<dbReference type="GO" id="GO:0005737">
    <property type="term" value="C:cytoplasm"/>
    <property type="evidence" value="ECO:0007669"/>
    <property type="project" value="TreeGrafter"/>
</dbReference>
<dbReference type="PANTHER" id="PTHR15710">
    <property type="entry name" value="E3 UBIQUITIN-PROTEIN LIGASE PRAJA"/>
    <property type="match status" value="1"/>
</dbReference>
<evidence type="ECO:0000313" key="8">
    <source>
        <dbReference type="EMBL" id="KAK7823936.1"/>
    </source>
</evidence>
<dbReference type="Pfam" id="PF13639">
    <property type="entry name" value="zf-RING_2"/>
    <property type="match status" value="1"/>
</dbReference>
<evidence type="ECO:0000256" key="4">
    <source>
        <dbReference type="ARBA" id="ARBA00022771"/>
    </source>
</evidence>
<dbReference type="EMBL" id="PKMF04000619">
    <property type="protein sequence ID" value="KAK7823936.1"/>
    <property type="molecule type" value="Genomic_DNA"/>
</dbReference>
<keyword evidence="5" id="KW-0862">Zinc</keyword>
<accession>A0AAW0JC49</accession>
<dbReference type="AlphaFoldDB" id="A0AAW0JC49"/>
<evidence type="ECO:0000259" key="7">
    <source>
        <dbReference type="PROSITE" id="PS50089"/>
    </source>
</evidence>
<dbReference type="InterPro" id="IPR011016">
    <property type="entry name" value="Znf_RING-CH"/>
</dbReference>
<dbReference type="InterPro" id="IPR013083">
    <property type="entry name" value="Znf_RING/FYVE/PHD"/>
</dbReference>
<proteinExistence type="predicted"/>
<reference evidence="8 9" key="1">
    <citation type="journal article" date="2018" name="Sci. Data">
        <title>The draft genome sequence of cork oak.</title>
        <authorList>
            <person name="Ramos A.M."/>
            <person name="Usie A."/>
            <person name="Barbosa P."/>
            <person name="Barros P.M."/>
            <person name="Capote T."/>
            <person name="Chaves I."/>
            <person name="Simoes F."/>
            <person name="Abreu I."/>
            <person name="Carrasquinho I."/>
            <person name="Faro C."/>
            <person name="Guimaraes J.B."/>
            <person name="Mendonca D."/>
            <person name="Nobrega F."/>
            <person name="Rodrigues L."/>
            <person name="Saibo N.J.M."/>
            <person name="Varela M.C."/>
            <person name="Egas C."/>
            <person name="Matos J."/>
            <person name="Miguel C.M."/>
            <person name="Oliveira M.M."/>
            <person name="Ricardo C.P."/>
            <person name="Goncalves S."/>
        </authorList>
    </citation>
    <scope>NUCLEOTIDE SEQUENCE [LARGE SCALE GENOMIC DNA]</scope>
    <source>
        <strain evidence="9">cv. HL8</strain>
    </source>
</reference>
<evidence type="ECO:0000313" key="9">
    <source>
        <dbReference type="Proteomes" id="UP000237347"/>
    </source>
</evidence>
<keyword evidence="9" id="KW-1185">Reference proteome</keyword>
<evidence type="ECO:0000256" key="5">
    <source>
        <dbReference type="ARBA" id="ARBA00022833"/>
    </source>
</evidence>